<feature type="chain" id="PRO_5003598941" evidence="1">
    <location>
        <begin position="26"/>
        <end position="204"/>
    </location>
</feature>
<name>H5V663_ATLHE</name>
<keyword evidence="3" id="KW-1185">Reference proteome</keyword>
<evidence type="ECO:0000256" key="1">
    <source>
        <dbReference type="SAM" id="SignalP"/>
    </source>
</evidence>
<proteinExistence type="predicted"/>
<organism evidence="2 3">
    <name type="scientific">Atlantibacter hermannii NBRC 105704</name>
    <dbReference type="NCBI Taxonomy" id="1115512"/>
    <lineage>
        <taxon>Bacteria</taxon>
        <taxon>Pseudomonadati</taxon>
        <taxon>Pseudomonadota</taxon>
        <taxon>Gammaproteobacteria</taxon>
        <taxon>Enterobacterales</taxon>
        <taxon>Enterobacteriaceae</taxon>
        <taxon>Atlantibacter</taxon>
    </lineage>
</organism>
<sequence length="204" mass="22186">MKNYLSALPSALLIALPCLVSSAHAAQPVRAVDVRSFDVAGVKTGMGVEEARAAMQKNFGVSADKIRASTSSNNQVATIITGSQQIQTLVYDQNGTRMQVSFEPRVPYDKNNPMAASLITYEIPWTKENETSMKEAAIAKYGPISSGGMNPVWCEKPMPTSGMGCETDTASLTVGSTTLKLYDPDWHNAVWKYMNQQKATKPQF</sequence>
<evidence type="ECO:0000313" key="2">
    <source>
        <dbReference type="EMBL" id="GAB53471.1"/>
    </source>
</evidence>
<accession>H5V663</accession>
<dbReference type="AlphaFoldDB" id="H5V663"/>
<evidence type="ECO:0000313" key="3">
    <source>
        <dbReference type="Proteomes" id="UP000010297"/>
    </source>
</evidence>
<feature type="signal peptide" evidence="1">
    <location>
        <begin position="1"/>
        <end position="25"/>
    </location>
</feature>
<gene>
    <name evidence="2" type="ORF">EH105704_16_00010</name>
</gene>
<keyword evidence="1" id="KW-0732">Signal</keyword>
<dbReference type="eggNOG" id="ENOG502ZBJF">
    <property type="taxonomic scope" value="Bacteria"/>
</dbReference>
<reference evidence="2 3" key="1">
    <citation type="submission" date="2012-02" db="EMBL/GenBank/DDBJ databases">
        <title>Whole genome shotgun sequence of Escherichia hermannii NBRC 105704.</title>
        <authorList>
            <person name="Yoshida I."/>
            <person name="Hosoyama A."/>
            <person name="Tsuchikane K."/>
            <person name="Katsumata H."/>
            <person name="Yamazaki S."/>
            <person name="Fujita N."/>
        </authorList>
    </citation>
    <scope>NUCLEOTIDE SEQUENCE [LARGE SCALE GENOMIC DNA]</scope>
    <source>
        <strain evidence="2 3">NBRC 105704</strain>
    </source>
</reference>
<protein>
    <submittedName>
        <fullName evidence="2">Uncharacterized protein</fullName>
    </submittedName>
</protein>
<dbReference type="Proteomes" id="UP000010297">
    <property type="component" value="Unassembled WGS sequence"/>
</dbReference>
<comment type="caution">
    <text evidence="2">The sequence shown here is derived from an EMBL/GenBank/DDBJ whole genome shotgun (WGS) entry which is preliminary data.</text>
</comment>
<dbReference type="EMBL" id="BAFF01000016">
    <property type="protein sequence ID" value="GAB53471.1"/>
    <property type="molecule type" value="Genomic_DNA"/>
</dbReference>